<evidence type="ECO:0000256" key="2">
    <source>
        <dbReference type="ARBA" id="ARBA00022723"/>
    </source>
</evidence>
<evidence type="ECO:0000256" key="3">
    <source>
        <dbReference type="ARBA" id="ARBA00023004"/>
    </source>
</evidence>
<dbReference type="Gene3D" id="3.10.20.30">
    <property type="match status" value="1"/>
</dbReference>
<reference evidence="6 7" key="1">
    <citation type="submission" date="2016-08" db="EMBL/GenBank/DDBJ databases">
        <title>Complete genome sequence of Flavobacterium johnsoniae strain GSE09, a volatile-producing biocontrol agent isolated from cucumber (Cucumis sativus).</title>
        <authorList>
            <person name="Jeong J.-J."/>
            <person name="Oh J.Y."/>
            <person name="Jim Y.J."/>
            <person name="Sang M.K."/>
            <person name="Kim K.D."/>
        </authorList>
    </citation>
    <scope>NUCLEOTIDE SEQUENCE [LARGE SCALE GENOMIC DNA]</scope>
    <source>
        <strain evidence="6 7">GSE09</strain>
    </source>
</reference>
<dbReference type="PROSITE" id="PS51085">
    <property type="entry name" value="2FE2S_FER_2"/>
    <property type="match status" value="1"/>
</dbReference>
<dbReference type="SUPFAM" id="SSF54292">
    <property type="entry name" value="2Fe-2S ferredoxin-like"/>
    <property type="match status" value="1"/>
</dbReference>
<dbReference type="PANTHER" id="PTHR23426">
    <property type="entry name" value="FERREDOXIN/ADRENODOXIN"/>
    <property type="match status" value="1"/>
</dbReference>
<feature type="domain" description="2Fe-2S ferredoxin-type" evidence="5">
    <location>
        <begin position="16"/>
        <end position="120"/>
    </location>
</feature>
<dbReference type="InterPro" id="IPR001055">
    <property type="entry name" value="Adrenodoxin-like"/>
</dbReference>
<dbReference type="KEGG" id="fjg:BB050_01301"/>
<evidence type="ECO:0000313" key="6">
    <source>
        <dbReference type="EMBL" id="AOC94432.1"/>
    </source>
</evidence>
<name>A0AAC9CYC3_9FLAO</name>
<evidence type="ECO:0000259" key="5">
    <source>
        <dbReference type="PROSITE" id="PS51085"/>
    </source>
</evidence>
<dbReference type="InterPro" id="IPR001041">
    <property type="entry name" value="2Fe-2S_ferredoxin-type"/>
</dbReference>
<dbReference type="InterPro" id="IPR012675">
    <property type="entry name" value="Beta-grasp_dom_sf"/>
</dbReference>
<proteinExistence type="predicted"/>
<dbReference type="AlphaFoldDB" id="A0AAC9CYC3"/>
<dbReference type="GO" id="GO:0140647">
    <property type="term" value="P:P450-containing electron transport chain"/>
    <property type="evidence" value="ECO:0007669"/>
    <property type="project" value="InterPro"/>
</dbReference>
<dbReference type="GO" id="GO:0051537">
    <property type="term" value="F:2 iron, 2 sulfur cluster binding"/>
    <property type="evidence" value="ECO:0007669"/>
    <property type="project" value="UniProtKB-KW"/>
</dbReference>
<dbReference type="GO" id="GO:0009055">
    <property type="term" value="F:electron transfer activity"/>
    <property type="evidence" value="ECO:0007669"/>
    <property type="project" value="TreeGrafter"/>
</dbReference>
<sequence>MDTFSSSPVKIPIIKMDVLIKIKDREGVVHELQAPTDMAMNIMELCKAYELPVEGTCGGMAMCASCQCYVLNDVALPEMGDDEEAMLSEAFYVKSNSRLGCQIPITEDLEGLELELAPEY</sequence>
<keyword evidence="2" id="KW-0479">Metal-binding</keyword>
<protein>
    <submittedName>
        <fullName evidence="6">Rhodocoxin</fullName>
    </submittedName>
</protein>
<dbReference type="PANTHER" id="PTHR23426:SF63">
    <property type="entry name" value="TRANSFER PROTEIN, PUTATIVE-RELATED"/>
    <property type="match status" value="1"/>
</dbReference>
<evidence type="ECO:0000313" key="7">
    <source>
        <dbReference type="Proteomes" id="UP000093276"/>
    </source>
</evidence>
<keyword evidence="3" id="KW-0408">Iron</keyword>
<evidence type="ECO:0000256" key="4">
    <source>
        <dbReference type="ARBA" id="ARBA00023014"/>
    </source>
</evidence>
<accession>A0AAC9CYC3</accession>
<gene>
    <name evidence="6" type="primary">thcC</name>
    <name evidence="6" type="ORF">BB050_01301</name>
</gene>
<keyword evidence="4" id="KW-0411">Iron-sulfur</keyword>
<dbReference type="InterPro" id="IPR036010">
    <property type="entry name" value="2Fe-2S_ferredoxin-like_sf"/>
</dbReference>
<dbReference type="EMBL" id="CP016907">
    <property type="protein sequence ID" value="AOC94432.1"/>
    <property type="molecule type" value="Genomic_DNA"/>
</dbReference>
<evidence type="ECO:0000256" key="1">
    <source>
        <dbReference type="ARBA" id="ARBA00022714"/>
    </source>
</evidence>
<dbReference type="Proteomes" id="UP000093276">
    <property type="component" value="Chromosome"/>
</dbReference>
<keyword evidence="1" id="KW-0001">2Fe-2S</keyword>
<organism evidence="6 7">
    <name type="scientific">Flavobacterium anhuiense</name>
    <dbReference type="NCBI Taxonomy" id="459526"/>
    <lineage>
        <taxon>Bacteria</taxon>
        <taxon>Pseudomonadati</taxon>
        <taxon>Bacteroidota</taxon>
        <taxon>Flavobacteriia</taxon>
        <taxon>Flavobacteriales</taxon>
        <taxon>Flavobacteriaceae</taxon>
        <taxon>Flavobacterium</taxon>
    </lineage>
</organism>
<dbReference type="GO" id="GO:0046872">
    <property type="term" value="F:metal ion binding"/>
    <property type="evidence" value="ECO:0007669"/>
    <property type="project" value="UniProtKB-KW"/>
</dbReference>